<evidence type="ECO:0008006" key="6">
    <source>
        <dbReference type="Google" id="ProtNLM"/>
    </source>
</evidence>
<dbReference type="Gene3D" id="3.40.50.720">
    <property type="entry name" value="NAD(P)-binding Rossmann-like Domain"/>
    <property type="match status" value="1"/>
</dbReference>
<dbReference type="GO" id="GO:0016491">
    <property type="term" value="F:oxidoreductase activity"/>
    <property type="evidence" value="ECO:0007669"/>
    <property type="project" value="UniProtKB-KW"/>
</dbReference>
<dbReference type="InterPro" id="IPR020904">
    <property type="entry name" value="Sc_DH/Rdtase_CS"/>
</dbReference>
<proteinExistence type="inferred from homology"/>
<dbReference type="InterPro" id="IPR002347">
    <property type="entry name" value="SDR_fam"/>
</dbReference>
<sequence length="252" mass="26160">MARLAGKTAIITGASGTIGLAATKVFAEEGANVLMVARNEQALAKAAEEMATDRVSYVAADIATAAGNQLMVNTALERYGRLDIFYALAGIPGPIKALTEMTEEEWDTVQNSNIRGMWLGLREAMPVMTAGGSIILCSSGAGVIGVGMMSAYVTSKHAVIGLGRAAAIEAGARQIRVNTIAVGGVESPMLDNYNEDNSGEQDGEDNSFLPRIPLGRFSSPNEMAKAALFLASDDSSYCNGSVLTVDGGLTSS</sequence>
<evidence type="ECO:0000313" key="4">
    <source>
        <dbReference type="EMBL" id="ARN72937.1"/>
    </source>
</evidence>
<dbReference type="EMBL" id="CP019343">
    <property type="protein sequence ID" value="ARN72937.1"/>
    <property type="molecule type" value="Genomic_DNA"/>
</dbReference>
<dbReference type="CDD" id="cd05233">
    <property type="entry name" value="SDR_c"/>
    <property type="match status" value="1"/>
</dbReference>
<dbReference type="STRING" id="716816.BST96_01740"/>
<organism evidence="4 5">
    <name type="scientific">Oceanicoccus sagamiensis</name>
    <dbReference type="NCBI Taxonomy" id="716816"/>
    <lineage>
        <taxon>Bacteria</taxon>
        <taxon>Pseudomonadati</taxon>
        <taxon>Pseudomonadota</taxon>
        <taxon>Gammaproteobacteria</taxon>
        <taxon>Cellvibrionales</taxon>
        <taxon>Spongiibacteraceae</taxon>
        <taxon>Oceanicoccus</taxon>
    </lineage>
</organism>
<dbReference type="RefSeq" id="WP_169713863.1">
    <property type="nucleotide sequence ID" value="NZ_CP019343.1"/>
</dbReference>
<name>A0A1X9NDA3_9GAMM</name>
<keyword evidence="5" id="KW-1185">Reference proteome</keyword>
<accession>A0A1X9NDA3</accession>
<dbReference type="Proteomes" id="UP000193450">
    <property type="component" value="Chromosome"/>
</dbReference>
<dbReference type="PANTHER" id="PTHR24321:SF15">
    <property type="entry name" value="OXIDOREDUCTASE UCPA"/>
    <property type="match status" value="1"/>
</dbReference>
<evidence type="ECO:0000313" key="5">
    <source>
        <dbReference type="Proteomes" id="UP000193450"/>
    </source>
</evidence>
<gene>
    <name evidence="4" type="ORF">BST96_01740</name>
</gene>
<feature type="compositionally biased region" description="Acidic residues" evidence="3">
    <location>
        <begin position="193"/>
        <end position="205"/>
    </location>
</feature>
<dbReference type="PRINTS" id="PR00081">
    <property type="entry name" value="GDHRDH"/>
</dbReference>
<feature type="region of interest" description="Disordered" evidence="3">
    <location>
        <begin position="191"/>
        <end position="210"/>
    </location>
</feature>
<dbReference type="PANTHER" id="PTHR24321">
    <property type="entry name" value="DEHYDROGENASES, SHORT CHAIN"/>
    <property type="match status" value="1"/>
</dbReference>
<dbReference type="Pfam" id="PF13561">
    <property type="entry name" value="adh_short_C2"/>
    <property type="match status" value="1"/>
</dbReference>
<dbReference type="FunFam" id="3.40.50.720:FF:000084">
    <property type="entry name" value="Short-chain dehydrogenase reductase"/>
    <property type="match status" value="1"/>
</dbReference>
<dbReference type="KEGG" id="osg:BST96_01740"/>
<evidence type="ECO:0000256" key="1">
    <source>
        <dbReference type="ARBA" id="ARBA00006484"/>
    </source>
</evidence>
<dbReference type="InterPro" id="IPR036291">
    <property type="entry name" value="NAD(P)-bd_dom_sf"/>
</dbReference>
<evidence type="ECO:0000256" key="3">
    <source>
        <dbReference type="SAM" id="MobiDB-lite"/>
    </source>
</evidence>
<evidence type="ECO:0000256" key="2">
    <source>
        <dbReference type="ARBA" id="ARBA00023002"/>
    </source>
</evidence>
<dbReference type="AlphaFoldDB" id="A0A1X9NDA3"/>
<keyword evidence="2" id="KW-0560">Oxidoreductase</keyword>
<dbReference type="PROSITE" id="PS00061">
    <property type="entry name" value="ADH_SHORT"/>
    <property type="match status" value="1"/>
</dbReference>
<protein>
    <recommendedName>
        <fullName evidence="6">Oxidoreductase</fullName>
    </recommendedName>
</protein>
<reference evidence="4 5" key="1">
    <citation type="submission" date="2016-11" db="EMBL/GenBank/DDBJ databases">
        <title>Trade-off between light-utilization and light-protection in marine flavobacteria.</title>
        <authorList>
            <person name="Kumagai Y."/>
        </authorList>
    </citation>
    <scope>NUCLEOTIDE SEQUENCE [LARGE SCALE GENOMIC DNA]</scope>
    <source>
        <strain evidence="4 5">NBRC 107125</strain>
    </source>
</reference>
<comment type="similarity">
    <text evidence="1">Belongs to the short-chain dehydrogenases/reductases (SDR) family.</text>
</comment>
<dbReference type="SUPFAM" id="SSF51735">
    <property type="entry name" value="NAD(P)-binding Rossmann-fold domains"/>
    <property type="match status" value="1"/>
</dbReference>